<dbReference type="InterPro" id="IPR013324">
    <property type="entry name" value="RNA_pol_sigma_r3/r4-like"/>
</dbReference>
<dbReference type="Pfam" id="PF04542">
    <property type="entry name" value="Sigma70_r2"/>
    <property type="match status" value="1"/>
</dbReference>
<dbReference type="InterPro" id="IPR007630">
    <property type="entry name" value="RNA_pol_sigma70_r4"/>
</dbReference>
<dbReference type="Pfam" id="PF04546">
    <property type="entry name" value="Sigma70_ner"/>
    <property type="match status" value="1"/>
</dbReference>
<dbReference type="eggNOG" id="COG0568">
    <property type="taxonomic scope" value="Bacteria"/>
</dbReference>
<dbReference type="GO" id="GO:0003677">
    <property type="term" value="F:DNA binding"/>
    <property type="evidence" value="ECO:0007669"/>
    <property type="project" value="UniProtKB-UniRule"/>
</dbReference>
<dbReference type="SUPFAM" id="SSF88946">
    <property type="entry name" value="Sigma2 domain of RNA polymerase sigma factors"/>
    <property type="match status" value="1"/>
</dbReference>
<keyword evidence="3 6" id="KW-0731">Sigma factor</keyword>
<dbReference type="InterPro" id="IPR013325">
    <property type="entry name" value="RNA_pol_sigma_r2"/>
</dbReference>
<dbReference type="InterPro" id="IPR036388">
    <property type="entry name" value="WH-like_DNA-bd_sf"/>
</dbReference>
<dbReference type="RefSeq" id="WP_007508871.1">
    <property type="nucleotide sequence ID" value="NC_020541.1"/>
</dbReference>
<dbReference type="GO" id="GO:0016987">
    <property type="term" value="F:sigma factor activity"/>
    <property type="evidence" value="ECO:0007669"/>
    <property type="project" value="UniProtKB-UniRule"/>
</dbReference>
<dbReference type="FunFam" id="1.10.601.10:FF:000002">
    <property type="entry name" value="RNA polymerase sigma factor RpoD"/>
    <property type="match status" value="1"/>
</dbReference>
<comment type="subcellular location">
    <subcellularLocation>
        <location evidence="6">Cytoplasm</location>
    </subcellularLocation>
</comment>
<dbReference type="OrthoDB" id="9809557at2"/>
<dbReference type="FunFam" id="1.10.10.10:FF:000004">
    <property type="entry name" value="RNA polymerase sigma factor SigA"/>
    <property type="match status" value="1"/>
</dbReference>
<proteinExistence type="inferred from homology"/>
<dbReference type="NCBIfam" id="NF004208">
    <property type="entry name" value="PRK05658.1"/>
    <property type="match status" value="1"/>
</dbReference>
<dbReference type="InterPro" id="IPR028630">
    <property type="entry name" value="Sigma70_RpoD"/>
</dbReference>
<dbReference type="Pfam" id="PF00140">
    <property type="entry name" value="Sigma70_r1_2"/>
    <property type="match status" value="1"/>
</dbReference>
<evidence type="ECO:0000259" key="10">
    <source>
        <dbReference type="PROSITE" id="PS00716"/>
    </source>
</evidence>
<dbReference type="Pfam" id="PF04539">
    <property type="entry name" value="Sigma70_r3"/>
    <property type="match status" value="1"/>
</dbReference>
<dbReference type="NCBIfam" id="TIGR02393">
    <property type="entry name" value="RpoD_Cterm"/>
    <property type="match status" value="1"/>
</dbReference>
<dbReference type="PRINTS" id="PR00046">
    <property type="entry name" value="SIGMA70FCT"/>
</dbReference>
<protein>
    <recommendedName>
        <fullName evidence="6">RNA polymerase sigma factor RpoD</fullName>
    </recommendedName>
    <alternativeName>
        <fullName evidence="6">Sigma-70</fullName>
    </alternativeName>
</protein>
<dbReference type="InterPro" id="IPR009042">
    <property type="entry name" value="RNA_pol_sigma70_r1_2"/>
</dbReference>
<dbReference type="GeneID" id="72425213"/>
<evidence type="ECO:0000256" key="1">
    <source>
        <dbReference type="ARBA" id="ARBA00022490"/>
    </source>
</evidence>
<feature type="coiled-coil region" evidence="7">
    <location>
        <begin position="341"/>
        <end position="396"/>
    </location>
</feature>
<keyword evidence="1 6" id="KW-0963">Cytoplasm</keyword>
<dbReference type="PATRIC" id="fig|666685.9.peg.953"/>
<dbReference type="Gene3D" id="1.10.10.10">
    <property type="entry name" value="Winged helix-like DNA-binding domain superfamily/Winged helix DNA-binding domain"/>
    <property type="match status" value="2"/>
</dbReference>
<dbReference type="EMBL" id="CP003470">
    <property type="protein sequence ID" value="AGG87405.1"/>
    <property type="molecule type" value="Genomic_DNA"/>
</dbReference>
<evidence type="ECO:0000256" key="2">
    <source>
        <dbReference type="ARBA" id="ARBA00023015"/>
    </source>
</evidence>
<dbReference type="InterPro" id="IPR007624">
    <property type="entry name" value="RNA_pol_sigma70_r3"/>
</dbReference>
<feature type="compositionally biased region" description="Acidic residues" evidence="8">
    <location>
        <begin position="196"/>
        <end position="217"/>
    </location>
</feature>
<dbReference type="InterPro" id="IPR007631">
    <property type="entry name" value="RNA_pol_sigma_70_non-ess"/>
</dbReference>
<feature type="DNA-binding region" description="H-T-H motif" evidence="6">
    <location>
        <begin position="584"/>
        <end position="603"/>
    </location>
</feature>
<gene>
    <name evidence="6" type="primary">rpoD</name>
    <name evidence="11" type="ORF">R2APBS1_0229</name>
</gene>
<keyword evidence="5 6" id="KW-0804">Transcription</keyword>
<feature type="domain" description="RNA polymerase sigma-70" evidence="10">
    <location>
        <begin position="583"/>
        <end position="609"/>
    </location>
</feature>
<evidence type="ECO:0000256" key="6">
    <source>
        <dbReference type="HAMAP-Rule" id="MF_00963"/>
    </source>
</evidence>
<evidence type="ECO:0000256" key="5">
    <source>
        <dbReference type="ARBA" id="ARBA00023163"/>
    </source>
</evidence>
<dbReference type="InterPro" id="IPR007127">
    <property type="entry name" value="RNA_pol_sigma_70_r1_1"/>
</dbReference>
<dbReference type="HOGENOM" id="CLU_014793_7_2_6"/>
<dbReference type="Pfam" id="PF03979">
    <property type="entry name" value="Sigma70_r1_1"/>
    <property type="match status" value="1"/>
</dbReference>
<evidence type="ECO:0000256" key="4">
    <source>
        <dbReference type="ARBA" id="ARBA00023125"/>
    </source>
</evidence>
<sequence length="625" mass="70688">MNSKAPHEQQSEIKALISKGLEQGYLTYAEINDHLPDDIVDPEQIEDIMAVLKGVGIEVHDAAPDTDPLADKAGSSTDDEAAAEEAVALLSAVDSEVGRTTDPVRMYMREMGTVELLTREGEIAIAKRIEEGLGQVQTALASFPLTIELLLEEYDQHLDGKRRLSEILAGFLDLEEAADLARKEKEAAALLAPEPEVGDDDADTDDDDTATEDEEEAGPSGPDPEEVKRRMELLREHYAKFQKAAPKAASITDRKIVKLRDLMAEEFLKLKLPSALIDGFVRKLREVVNDIRHHERVLMDIFVKQVKMPKAEFIKAFPSNEGNLEWVAELSRKRQKWSPNIKVHREAIDAEQEKLAAIERKLFLPLIDIKDINRAMASGEAKARRAKKEMVEANLRLVISIAKKYTNRGLQFLDLIQEGNIGLMKAVDKFEYRRGYKFSTYATWWIRQAITRSIADQARTIRIPVHMIETINKLNRISRQMLQQFGREATPEELAKEMEMPEDKIRKVLKIAKEPISMETPIGDDEDSHLGDFIEDGNASSPIDSATETGLMETVRDVLAGLTPREAKVLRMRFGIDMNTDHTLEEVGKQFDVTRERIRQIEAKALRKLRHPSRSEQLRSFLDVE</sequence>
<dbReference type="Gene3D" id="1.10.220.120">
    <property type="entry name" value="Sigma-70 factor, region 1.1"/>
    <property type="match status" value="1"/>
</dbReference>
<keyword evidence="7" id="KW-0175">Coiled coil</keyword>
<feature type="domain" description="RNA polymerase sigma-70" evidence="9">
    <location>
        <begin position="414"/>
        <end position="427"/>
    </location>
</feature>
<dbReference type="InterPro" id="IPR042189">
    <property type="entry name" value="RNA_pol_sigma_70_r1_1_sf"/>
</dbReference>
<dbReference type="PROSITE" id="PS00716">
    <property type="entry name" value="SIGMA70_2"/>
    <property type="match status" value="1"/>
</dbReference>
<dbReference type="InterPro" id="IPR014284">
    <property type="entry name" value="RNA_pol_sigma-70_dom"/>
</dbReference>
<dbReference type="InterPro" id="IPR012760">
    <property type="entry name" value="RNA_pol_sigma_RpoD_C"/>
</dbReference>
<dbReference type="SUPFAM" id="SSF88659">
    <property type="entry name" value="Sigma3 and sigma4 domains of RNA polymerase sigma factors"/>
    <property type="match status" value="2"/>
</dbReference>
<dbReference type="NCBIfam" id="TIGR02937">
    <property type="entry name" value="sigma70-ECF"/>
    <property type="match status" value="1"/>
</dbReference>
<dbReference type="GO" id="GO:0005737">
    <property type="term" value="C:cytoplasm"/>
    <property type="evidence" value="ECO:0007669"/>
    <property type="project" value="UniProtKB-SubCell"/>
</dbReference>
<feature type="region of interest" description="Disordered" evidence="8">
    <location>
        <begin position="189"/>
        <end position="226"/>
    </location>
</feature>
<dbReference type="InterPro" id="IPR007627">
    <property type="entry name" value="RNA_pol_sigma70_r2"/>
</dbReference>
<dbReference type="CDD" id="cd06171">
    <property type="entry name" value="Sigma70_r4"/>
    <property type="match status" value="1"/>
</dbReference>
<comment type="similarity">
    <text evidence="6">Belongs to the sigma-70 factor family. RpoD/SigA subfamily.</text>
</comment>
<organism evidence="11 12">
    <name type="scientific">Rhodanobacter denitrificans</name>
    <dbReference type="NCBI Taxonomy" id="666685"/>
    <lineage>
        <taxon>Bacteria</taxon>
        <taxon>Pseudomonadati</taxon>
        <taxon>Pseudomonadota</taxon>
        <taxon>Gammaproteobacteria</taxon>
        <taxon>Lysobacterales</taxon>
        <taxon>Rhodanobacteraceae</taxon>
        <taxon>Rhodanobacter</taxon>
    </lineage>
</organism>
<dbReference type="InterPro" id="IPR000943">
    <property type="entry name" value="RNA_pol_sigma70"/>
</dbReference>
<evidence type="ECO:0000256" key="3">
    <source>
        <dbReference type="ARBA" id="ARBA00023082"/>
    </source>
</evidence>
<evidence type="ECO:0000313" key="12">
    <source>
        <dbReference type="Proteomes" id="UP000011859"/>
    </source>
</evidence>
<dbReference type="STRING" id="666685.R2APBS1_0229"/>
<dbReference type="FunFam" id="1.10.10.10:FF:000002">
    <property type="entry name" value="RNA polymerase sigma factor SigA"/>
    <property type="match status" value="1"/>
</dbReference>
<dbReference type="Gene3D" id="1.10.601.10">
    <property type="entry name" value="RNA Polymerase Primary Sigma Factor"/>
    <property type="match status" value="1"/>
</dbReference>
<keyword evidence="4 6" id="KW-0238">DNA-binding</keyword>
<dbReference type="GO" id="GO:0006352">
    <property type="term" value="P:DNA-templated transcription initiation"/>
    <property type="evidence" value="ECO:0007669"/>
    <property type="project" value="UniProtKB-UniRule"/>
</dbReference>
<accession>M4NAC0</accession>
<evidence type="ECO:0000313" key="11">
    <source>
        <dbReference type="EMBL" id="AGG87405.1"/>
    </source>
</evidence>
<evidence type="ECO:0000259" key="9">
    <source>
        <dbReference type="PROSITE" id="PS00715"/>
    </source>
</evidence>
<dbReference type="PROSITE" id="PS00715">
    <property type="entry name" value="SIGMA70_1"/>
    <property type="match status" value="1"/>
</dbReference>
<accession>I4WX43</accession>
<feature type="region of interest" description="Sigma-70 factor domain-3" evidence="6">
    <location>
        <begin position="469"/>
        <end position="545"/>
    </location>
</feature>
<dbReference type="AlphaFoldDB" id="I4WX43"/>
<dbReference type="PANTHER" id="PTHR30603:SF60">
    <property type="entry name" value="RNA POLYMERASE SIGMA FACTOR RPOD"/>
    <property type="match status" value="1"/>
</dbReference>
<dbReference type="Proteomes" id="UP000011859">
    <property type="component" value="Chromosome"/>
</dbReference>
<comment type="subunit">
    <text evidence="6">Interacts transiently with the RNA polymerase catalytic core.</text>
</comment>
<feature type="region of interest" description="Sigma-70 factor domain-2" evidence="6">
    <location>
        <begin position="390"/>
        <end position="460"/>
    </location>
</feature>
<feature type="short sequence motif" description="Interaction with polymerase core subunit RpoC" evidence="6">
    <location>
        <begin position="414"/>
        <end position="417"/>
    </location>
</feature>
<reference evidence="11 12" key="1">
    <citation type="submission" date="2012-04" db="EMBL/GenBank/DDBJ databases">
        <title>Complete genome of Rhodanobacter sp. 2APBS1.</title>
        <authorList>
            <consortium name="US DOE Joint Genome Institute"/>
            <person name="Huntemann M."/>
            <person name="Wei C.-L."/>
            <person name="Han J."/>
            <person name="Detter J.C."/>
            <person name="Han C."/>
            <person name="Tapia R."/>
            <person name="Munk A.C.C."/>
            <person name="Chen A."/>
            <person name="Krypides N."/>
            <person name="Mavromatis K."/>
            <person name="Markowitz V."/>
            <person name="Szeto E."/>
            <person name="Ivanova N."/>
            <person name="Mikhailova N."/>
            <person name="Ovchinnikova G."/>
            <person name="Pagani I."/>
            <person name="Pati A."/>
            <person name="Goodwin L."/>
            <person name="Peters L."/>
            <person name="Pitluck S."/>
            <person name="Woyke T."/>
            <person name="Prakash O."/>
            <person name="Elkins J."/>
            <person name="Brown S."/>
            <person name="Palumbo A."/>
            <person name="Hemme C."/>
            <person name="Zhou J."/>
            <person name="Watson D."/>
            <person name="Jardine P."/>
            <person name="Kostka J."/>
            <person name="Green S."/>
        </authorList>
    </citation>
    <scope>NUCLEOTIDE SEQUENCE [LARGE SCALE GENOMIC DNA]</scope>
    <source>
        <strain evidence="11 12">2APBS1</strain>
    </source>
</reference>
<name>I4WX43_9GAMM</name>
<dbReference type="InterPro" id="IPR050239">
    <property type="entry name" value="Sigma-70_RNA_pol_init_factors"/>
</dbReference>
<dbReference type="PANTHER" id="PTHR30603">
    <property type="entry name" value="RNA POLYMERASE SIGMA FACTOR RPO"/>
    <property type="match status" value="1"/>
</dbReference>
<evidence type="ECO:0000256" key="8">
    <source>
        <dbReference type="SAM" id="MobiDB-lite"/>
    </source>
</evidence>
<dbReference type="KEGG" id="rhd:R2APBS1_0229"/>
<comment type="function">
    <text evidence="6">Sigma factors are initiation factors that promote the attachment of RNA polymerase to specific initiation sites and are then released. This sigma factor is the primary sigma factor during exponential growth.</text>
</comment>
<dbReference type="HAMAP" id="MF_00963">
    <property type="entry name" value="Sigma70_RpoD_SigA"/>
    <property type="match status" value="1"/>
</dbReference>
<feature type="region of interest" description="Sigma-70 factor domain-4" evidence="6">
    <location>
        <begin position="558"/>
        <end position="611"/>
    </location>
</feature>
<dbReference type="Pfam" id="PF04545">
    <property type="entry name" value="Sigma70_r4"/>
    <property type="match status" value="1"/>
</dbReference>
<evidence type="ECO:0000256" key="7">
    <source>
        <dbReference type="SAM" id="Coils"/>
    </source>
</evidence>
<keyword evidence="2 6" id="KW-0805">Transcription regulation</keyword>
<keyword evidence="12" id="KW-1185">Reference proteome</keyword>